<accession>A0A428ZV07</accession>
<feature type="transmembrane region" description="Helical" evidence="5">
    <location>
        <begin position="37"/>
        <end position="55"/>
    </location>
</feature>
<dbReference type="InterPro" id="IPR004869">
    <property type="entry name" value="MMPL_dom"/>
</dbReference>
<dbReference type="AlphaFoldDB" id="A0A428ZV07"/>
<organism evidence="7 8">
    <name type="scientific">Kibdelosporangium aridum</name>
    <dbReference type="NCBI Taxonomy" id="2030"/>
    <lineage>
        <taxon>Bacteria</taxon>
        <taxon>Bacillati</taxon>
        <taxon>Actinomycetota</taxon>
        <taxon>Actinomycetes</taxon>
        <taxon>Pseudonocardiales</taxon>
        <taxon>Pseudonocardiaceae</taxon>
        <taxon>Kibdelosporangium</taxon>
    </lineage>
</organism>
<proteinExistence type="predicted"/>
<name>A0A428ZV07_KIBAR</name>
<dbReference type="RefSeq" id="WP_037259977.1">
    <property type="nucleotide sequence ID" value="NZ_QHKI01000001.1"/>
</dbReference>
<dbReference type="Pfam" id="PF03176">
    <property type="entry name" value="MMPL"/>
    <property type="match status" value="1"/>
</dbReference>
<comment type="caution">
    <text evidence="7">The sequence shown here is derived from an EMBL/GenBank/DDBJ whole genome shotgun (WGS) entry which is preliminary data.</text>
</comment>
<dbReference type="EMBL" id="QHKI01000001">
    <property type="protein sequence ID" value="RSM91855.1"/>
    <property type="molecule type" value="Genomic_DNA"/>
</dbReference>
<evidence type="ECO:0000313" key="7">
    <source>
        <dbReference type="EMBL" id="RSM91855.1"/>
    </source>
</evidence>
<keyword evidence="3 5" id="KW-1133">Transmembrane helix</keyword>
<feature type="transmembrane region" description="Helical" evidence="5">
    <location>
        <begin position="12"/>
        <end position="31"/>
    </location>
</feature>
<reference evidence="7 8" key="1">
    <citation type="submission" date="2018-05" db="EMBL/GenBank/DDBJ databases">
        <title>Evolution of GPA BGCs.</title>
        <authorList>
            <person name="Waglechner N."/>
            <person name="Wright G.D."/>
        </authorList>
    </citation>
    <scope>NUCLEOTIDE SEQUENCE [LARGE SCALE GENOMIC DNA]</scope>
    <source>
        <strain evidence="7 8">A82846</strain>
    </source>
</reference>
<evidence type="ECO:0000256" key="3">
    <source>
        <dbReference type="ARBA" id="ARBA00022989"/>
    </source>
</evidence>
<protein>
    <recommendedName>
        <fullName evidence="6">Membrane transport protein MMPL domain-containing protein</fullName>
    </recommendedName>
</protein>
<dbReference type="Proteomes" id="UP000287547">
    <property type="component" value="Unassembled WGS sequence"/>
</dbReference>
<evidence type="ECO:0000313" key="8">
    <source>
        <dbReference type="Proteomes" id="UP000287547"/>
    </source>
</evidence>
<evidence type="ECO:0000256" key="5">
    <source>
        <dbReference type="SAM" id="Phobius"/>
    </source>
</evidence>
<evidence type="ECO:0000256" key="2">
    <source>
        <dbReference type="ARBA" id="ARBA00022692"/>
    </source>
</evidence>
<keyword evidence="4 5" id="KW-0472">Membrane</keyword>
<gene>
    <name evidence="7" type="ORF">DMH04_02510</name>
</gene>
<keyword evidence="2 5" id="KW-0812">Transmembrane</keyword>
<feature type="domain" description="Membrane transport protein MMPL" evidence="6">
    <location>
        <begin position="12"/>
        <end position="52"/>
    </location>
</feature>
<comment type="subcellular location">
    <subcellularLocation>
        <location evidence="1">Membrane</location>
        <topology evidence="1">Multi-pass membrane protein</topology>
    </subcellularLocation>
</comment>
<sequence length="96" mass="9921">MRVSWRACLEPLLASAVTVILGLLCLLLSDLNSNKSLGPVAAIGIAAALVTATIVTKADRAGEVLDVARQVPGVAQIEQRPKVVDGLPWASTTTSS</sequence>
<evidence type="ECO:0000256" key="1">
    <source>
        <dbReference type="ARBA" id="ARBA00004141"/>
    </source>
</evidence>
<evidence type="ECO:0000256" key="4">
    <source>
        <dbReference type="ARBA" id="ARBA00023136"/>
    </source>
</evidence>
<dbReference type="Gene3D" id="1.20.1640.10">
    <property type="entry name" value="Multidrug efflux transporter AcrB transmembrane domain"/>
    <property type="match status" value="1"/>
</dbReference>
<dbReference type="GO" id="GO:0016020">
    <property type="term" value="C:membrane"/>
    <property type="evidence" value="ECO:0007669"/>
    <property type="project" value="UniProtKB-SubCell"/>
</dbReference>
<dbReference type="SUPFAM" id="SSF82866">
    <property type="entry name" value="Multidrug efflux transporter AcrB transmembrane domain"/>
    <property type="match status" value="1"/>
</dbReference>
<evidence type="ECO:0000259" key="6">
    <source>
        <dbReference type="Pfam" id="PF03176"/>
    </source>
</evidence>